<keyword evidence="5 8" id="KW-0694">RNA-binding</keyword>
<feature type="domain" description="RDRP C-terminal head" evidence="11">
    <location>
        <begin position="930"/>
        <end position="1094"/>
    </location>
</feature>
<feature type="domain" description="RDRP core" evidence="10">
    <location>
        <begin position="328"/>
        <end position="901"/>
    </location>
</feature>
<protein>
    <recommendedName>
        <fullName evidence="8">RNA-dependent RNA polymerase</fullName>
        <ecNumber evidence="8">2.7.7.48</ecNumber>
    </recommendedName>
</protein>
<dbReference type="GO" id="GO:0030422">
    <property type="term" value="P:siRNA processing"/>
    <property type="evidence" value="ECO:0007669"/>
    <property type="project" value="TreeGrafter"/>
</dbReference>
<evidence type="ECO:0000256" key="9">
    <source>
        <dbReference type="SAM" id="MobiDB-lite"/>
    </source>
</evidence>
<dbReference type="GO" id="GO:0003723">
    <property type="term" value="F:RNA binding"/>
    <property type="evidence" value="ECO:0007669"/>
    <property type="project" value="UniProtKB-KW"/>
</dbReference>
<accession>A0A8H6Y1U2</accession>
<dbReference type="Pfam" id="PF26253">
    <property type="entry name" value="RdRP_head"/>
    <property type="match status" value="1"/>
</dbReference>
<evidence type="ECO:0000256" key="3">
    <source>
        <dbReference type="ARBA" id="ARBA00022679"/>
    </source>
</evidence>
<dbReference type="InterPro" id="IPR007855">
    <property type="entry name" value="RDRP"/>
</dbReference>
<dbReference type="EC" id="2.7.7.48" evidence="8"/>
<sequence length="1121" mass="127165">MEYNFNELLDEMVPRDIDPPKRKEREPPAFIIRPQRFSMGSVQGPVFRQEFSVEVDHAVVNLNFAEQSFFFRIPFDDAPFNWPILQAVSSIDDLQAVRLVKQNERVATLTVTLRRPPKIEADFRRVEDAVEGLEIRRATEIDWSPHEVEEGRSGPPATMPHGYWAASPMKFGLWLTYRFEFTFRASELKRITVALSRLRALDRPGTEKITVDPEAAPDHVDRSTRLNPYVDSNICNIDEQLKEYPFDGLLLPIEVGNLKHSLVLVPLNSRVTVLRALFRLERGALVGRDRIHKQIRNLTGHMTGDMPTPIAPVAALPKDRVSMRRAVVTPTRVLLFPEVIETSNRVLRAWPAEMRAGRFIRVGFADEDGRLRITKRIVKAEYLDPDGGILARIRNVLHNGVWIAGRHYKFLAAGESQLKDHSCWMVCEMDGFTADRIREQMGDFSKEHVVAKYAARMGLCFSATRHVVDLVKADIEPLDDITHNEGKYTYTDGVGNCSQELASMCAKALGSDEKAPSAVQIRMGGIKGVLSVHPHLEKNQVCIRPSMRKFDSPLMGLGVMKVSRFAPAHLNRQAICVMSALGMNAHALLSKFTQQIHHAQNLELELQSLDTSRHPAKHIYKNAFIPITEMIKAGLAEQQLLKNVLKCIKCQLLRDLKYKARVLVPDGAYLMGIADEYEYAPLIFAGIDYSNYVSVLEEGQIYCAITPSGAKSRRVLTGQCTIFRSPCIHPGDARLVTAVDHRLFQEMPLTNVVVFSTKKSERDLPSMLGGGDLDGDFYTVIYDKELQITRVHEPMDYTPVTPVKKDKVEMFDIENFVADFIKSDVLGLVASDLMALADLHGPAHPSCLKLAQINSDAVDFPKSGVPVHVPDELRPRRYPDFMDRHPDFSYPSTRVLGMMYRLIEPAPEYQPSDEICIDTRITSRRVLPIYLKAAGIMKQNYDVELEGIMRQGVPSPLHSLCEAEIITGVSIMSEQKRRRAADDAIRGPVREATDSLFSRYRRDARRFVKANPSANALENWAIACYQVTHVPEHRSRWVDALNHSRRGSTAMSDDGTEDGEYLEVTRRELISFPWLWSHEICRSLQDAVIKEEEEEDEDFDWRRPWDDDDSDTEEEEIKAET</sequence>
<keyword evidence="4 8" id="KW-0548">Nucleotidyltransferase</keyword>
<evidence type="ECO:0000259" key="10">
    <source>
        <dbReference type="Pfam" id="PF05183"/>
    </source>
</evidence>
<keyword evidence="2 8" id="KW-0696">RNA-directed RNA polymerase</keyword>
<evidence type="ECO:0000256" key="6">
    <source>
        <dbReference type="ARBA" id="ARBA00023158"/>
    </source>
</evidence>
<evidence type="ECO:0000259" key="11">
    <source>
        <dbReference type="Pfam" id="PF26253"/>
    </source>
</evidence>
<dbReference type="Pfam" id="PF05183">
    <property type="entry name" value="RdRP"/>
    <property type="match status" value="1"/>
</dbReference>
<dbReference type="GO" id="GO:0003968">
    <property type="term" value="F:RNA-directed RNA polymerase activity"/>
    <property type="evidence" value="ECO:0007669"/>
    <property type="project" value="UniProtKB-KW"/>
</dbReference>
<reference evidence="12" key="1">
    <citation type="submission" date="2020-05" db="EMBL/GenBank/DDBJ databases">
        <title>Mycena genomes resolve the evolution of fungal bioluminescence.</title>
        <authorList>
            <person name="Tsai I.J."/>
        </authorList>
    </citation>
    <scope>NUCLEOTIDE SEQUENCE</scope>
    <source>
        <strain evidence="12">160909Yilan</strain>
    </source>
</reference>
<evidence type="ECO:0000256" key="8">
    <source>
        <dbReference type="RuleBase" id="RU363098"/>
    </source>
</evidence>
<evidence type="ECO:0000256" key="7">
    <source>
        <dbReference type="ARBA" id="ARBA00048744"/>
    </source>
</evidence>
<dbReference type="EMBL" id="JACAZH010000014">
    <property type="protein sequence ID" value="KAF7350656.1"/>
    <property type="molecule type" value="Genomic_DNA"/>
</dbReference>
<dbReference type="InterPro" id="IPR058752">
    <property type="entry name" value="RDRP_C_head"/>
</dbReference>
<dbReference type="PANTHER" id="PTHR23079:SF55">
    <property type="entry name" value="RNA-DIRECTED RNA POLYMERASE"/>
    <property type="match status" value="1"/>
</dbReference>
<organism evidence="12 13">
    <name type="scientific">Mycena sanguinolenta</name>
    <dbReference type="NCBI Taxonomy" id="230812"/>
    <lineage>
        <taxon>Eukaryota</taxon>
        <taxon>Fungi</taxon>
        <taxon>Dikarya</taxon>
        <taxon>Basidiomycota</taxon>
        <taxon>Agaricomycotina</taxon>
        <taxon>Agaricomycetes</taxon>
        <taxon>Agaricomycetidae</taxon>
        <taxon>Agaricales</taxon>
        <taxon>Marasmiineae</taxon>
        <taxon>Mycenaceae</taxon>
        <taxon>Mycena</taxon>
    </lineage>
</organism>
<evidence type="ECO:0000256" key="2">
    <source>
        <dbReference type="ARBA" id="ARBA00022484"/>
    </source>
</evidence>
<keyword evidence="3 8" id="KW-0808">Transferase</keyword>
<comment type="catalytic activity">
    <reaction evidence="7 8">
        <text>RNA(n) + a ribonucleoside 5'-triphosphate = RNA(n+1) + diphosphate</text>
        <dbReference type="Rhea" id="RHEA:21248"/>
        <dbReference type="Rhea" id="RHEA-COMP:14527"/>
        <dbReference type="Rhea" id="RHEA-COMP:17342"/>
        <dbReference type="ChEBI" id="CHEBI:33019"/>
        <dbReference type="ChEBI" id="CHEBI:61557"/>
        <dbReference type="ChEBI" id="CHEBI:140395"/>
        <dbReference type="EC" id="2.7.7.48"/>
    </reaction>
</comment>
<evidence type="ECO:0000256" key="5">
    <source>
        <dbReference type="ARBA" id="ARBA00022884"/>
    </source>
</evidence>
<comment type="caution">
    <text evidence="12">The sequence shown here is derived from an EMBL/GenBank/DDBJ whole genome shotgun (WGS) entry which is preliminary data.</text>
</comment>
<gene>
    <name evidence="12" type="ORF">MSAN_01626000</name>
</gene>
<name>A0A8H6Y1U2_9AGAR</name>
<dbReference type="GO" id="GO:0031380">
    <property type="term" value="C:nuclear RNA-directed RNA polymerase complex"/>
    <property type="evidence" value="ECO:0007669"/>
    <property type="project" value="TreeGrafter"/>
</dbReference>
<dbReference type="InterPro" id="IPR057596">
    <property type="entry name" value="RDRP_core"/>
</dbReference>
<feature type="region of interest" description="Disordered" evidence="9">
    <location>
        <begin position="1091"/>
        <end position="1121"/>
    </location>
</feature>
<evidence type="ECO:0000313" key="13">
    <source>
        <dbReference type="Proteomes" id="UP000623467"/>
    </source>
</evidence>
<dbReference type="Proteomes" id="UP000623467">
    <property type="component" value="Unassembled WGS sequence"/>
</dbReference>
<evidence type="ECO:0000256" key="4">
    <source>
        <dbReference type="ARBA" id="ARBA00022695"/>
    </source>
</evidence>
<evidence type="ECO:0000313" key="12">
    <source>
        <dbReference type="EMBL" id="KAF7350656.1"/>
    </source>
</evidence>
<dbReference type="OrthoDB" id="6513042at2759"/>
<feature type="compositionally biased region" description="Acidic residues" evidence="9">
    <location>
        <begin position="1106"/>
        <end position="1121"/>
    </location>
</feature>
<comment type="similarity">
    <text evidence="1 8">Belongs to the RdRP family.</text>
</comment>
<keyword evidence="6" id="KW-0943">RNA-mediated gene silencing</keyword>
<dbReference type="PANTHER" id="PTHR23079">
    <property type="entry name" value="RNA-DEPENDENT RNA POLYMERASE"/>
    <property type="match status" value="1"/>
</dbReference>
<dbReference type="AlphaFoldDB" id="A0A8H6Y1U2"/>
<evidence type="ECO:0000256" key="1">
    <source>
        <dbReference type="ARBA" id="ARBA00005762"/>
    </source>
</evidence>
<proteinExistence type="inferred from homology"/>
<keyword evidence="13" id="KW-1185">Reference proteome</keyword>